<evidence type="ECO:0000256" key="11">
    <source>
        <dbReference type="ARBA" id="ARBA00023004"/>
    </source>
</evidence>
<dbReference type="Pfam" id="PF00067">
    <property type="entry name" value="p450"/>
    <property type="match status" value="1"/>
</dbReference>
<dbReference type="GO" id="GO:0004497">
    <property type="term" value="F:monooxygenase activity"/>
    <property type="evidence" value="ECO:0007669"/>
    <property type="project" value="UniProtKB-KW"/>
</dbReference>
<dbReference type="FunFam" id="1.10.630.10:FF:000043">
    <property type="entry name" value="Cytochrome P450 99A2"/>
    <property type="match status" value="1"/>
</dbReference>
<sequence length="499" mass="56451">MDLMDISISWVVIILLVLSYLILMEKWRAAKLPKNLPPGPPKLPVIGHLHLLGGGLPQHVLRGITQKYGPVAHVQLGEVSSVVLSSTEAARQAMKVLDPAFADRFVNIGSRIMWYDSEDIIFSRYNDHWRQIRKICVSELLSPKNVKSFGYIRQDEMARLIRLFESSEGAAINVSEEISKTVCTIVSRVAFGSVVKDQSLLLNLVKESLRMASGFELADLFPSSWLLNLLCFNKYRLWGMRRRLDNFLDGFLEEHRVKKSGEYGGEDIIDVLYRMQKDSQMKVPITNNGIKGFIYDVFSAGTDTSAATILWALSELMRNPEKMAKAQAEVREILKGKTNVDMAEVHELKYLRSVVKEALRLHPPFPIIPRLCIQESEVTGYTIPANTRILINVWSIGRDPLYWNEPDTFNPDRYDEVPRDIIGNDFELIPFGSGRRICPGLHFGLANIEVPLAQLLYHFDWKLPQGMTAADIDMTEKPGLSGPRKNPLILVPTIHNPTS</sequence>
<evidence type="ECO:0000256" key="1">
    <source>
        <dbReference type="ARBA" id="ARBA00001971"/>
    </source>
</evidence>
<protein>
    <recommendedName>
        <fullName evidence="14">Gamma-terpinene hydroxylase</fullName>
    </recommendedName>
</protein>
<evidence type="ECO:0000256" key="6">
    <source>
        <dbReference type="ARBA" id="ARBA00022692"/>
    </source>
</evidence>
<comment type="pathway">
    <text evidence="3">Secondary metabolite biosynthesis; terpenoid biosynthesis.</text>
</comment>
<dbReference type="GO" id="GO:0016020">
    <property type="term" value="C:membrane"/>
    <property type="evidence" value="ECO:0007669"/>
    <property type="project" value="UniProtKB-SubCell"/>
</dbReference>
<dbReference type="Gene3D" id="1.10.630.10">
    <property type="entry name" value="Cytochrome P450"/>
    <property type="match status" value="1"/>
</dbReference>
<dbReference type="PANTHER" id="PTHR47953:SF19">
    <property type="entry name" value="OS06G0641600 PROTEIN"/>
    <property type="match status" value="1"/>
</dbReference>
<comment type="similarity">
    <text evidence="4 16">Belongs to the cytochrome P450 family.</text>
</comment>
<evidence type="ECO:0000256" key="8">
    <source>
        <dbReference type="ARBA" id="ARBA00022968"/>
    </source>
</evidence>
<dbReference type="GO" id="GO:0005506">
    <property type="term" value="F:iron ion binding"/>
    <property type="evidence" value="ECO:0007669"/>
    <property type="project" value="InterPro"/>
</dbReference>
<evidence type="ECO:0000256" key="15">
    <source>
        <dbReference type="PIRSR" id="PIRSR602401-1"/>
    </source>
</evidence>
<evidence type="ECO:0000256" key="7">
    <source>
        <dbReference type="ARBA" id="ARBA00022723"/>
    </source>
</evidence>
<accession>A0A8K1DFQ0</accession>
<evidence type="ECO:0000313" key="18">
    <source>
        <dbReference type="EMBL" id="QEU48945.1"/>
    </source>
</evidence>
<keyword evidence="5 15" id="KW-0349">Heme</keyword>
<comment type="subcellular location">
    <subcellularLocation>
        <location evidence="2">Membrane</location>
        <topology evidence="2">Single-pass type II membrane protein</topology>
    </subcellularLocation>
</comment>
<keyword evidence="13 17" id="KW-0472">Membrane</keyword>
<dbReference type="PANTHER" id="PTHR47953">
    <property type="entry name" value="OS08G0105600 PROTEIN"/>
    <property type="match status" value="1"/>
</dbReference>
<dbReference type="InterPro" id="IPR052306">
    <property type="entry name" value="CYP450_71D"/>
</dbReference>
<evidence type="ECO:0000256" key="9">
    <source>
        <dbReference type="ARBA" id="ARBA00022989"/>
    </source>
</evidence>
<evidence type="ECO:0000256" key="13">
    <source>
        <dbReference type="ARBA" id="ARBA00023136"/>
    </source>
</evidence>
<dbReference type="AlphaFoldDB" id="A0A8K1DFQ0"/>
<dbReference type="GO" id="GO:0016705">
    <property type="term" value="F:oxidoreductase activity, acting on paired donors, with incorporation or reduction of molecular oxygen"/>
    <property type="evidence" value="ECO:0007669"/>
    <property type="project" value="InterPro"/>
</dbReference>
<keyword evidence="10 16" id="KW-0560">Oxidoreductase</keyword>
<keyword evidence="7 15" id="KW-0479">Metal-binding</keyword>
<evidence type="ECO:0000256" key="4">
    <source>
        <dbReference type="ARBA" id="ARBA00010617"/>
    </source>
</evidence>
<organism evidence="18">
    <name type="scientific">Origanum vulgare</name>
    <name type="common">Wild marjoram</name>
    <dbReference type="NCBI Taxonomy" id="39352"/>
    <lineage>
        <taxon>Eukaryota</taxon>
        <taxon>Viridiplantae</taxon>
        <taxon>Streptophyta</taxon>
        <taxon>Embryophyta</taxon>
        <taxon>Tracheophyta</taxon>
        <taxon>Spermatophyta</taxon>
        <taxon>Magnoliopsida</taxon>
        <taxon>eudicotyledons</taxon>
        <taxon>Gunneridae</taxon>
        <taxon>Pentapetalae</taxon>
        <taxon>asterids</taxon>
        <taxon>lamiids</taxon>
        <taxon>Lamiales</taxon>
        <taxon>Lamiaceae</taxon>
        <taxon>Nepetoideae</taxon>
        <taxon>Mentheae</taxon>
        <taxon>Origanum</taxon>
    </lineage>
</organism>
<evidence type="ECO:0000256" key="17">
    <source>
        <dbReference type="SAM" id="Phobius"/>
    </source>
</evidence>
<feature type="binding site" description="axial binding residue" evidence="15">
    <location>
        <position position="438"/>
    </location>
    <ligand>
        <name>heme</name>
        <dbReference type="ChEBI" id="CHEBI:30413"/>
    </ligand>
    <ligandPart>
        <name>Fe</name>
        <dbReference type="ChEBI" id="CHEBI:18248"/>
    </ligandPart>
</feature>
<evidence type="ECO:0000256" key="12">
    <source>
        <dbReference type="ARBA" id="ARBA00023033"/>
    </source>
</evidence>
<dbReference type="InterPro" id="IPR001128">
    <property type="entry name" value="Cyt_P450"/>
</dbReference>
<evidence type="ECO:0000256" key="16">
    <source>
        <dbReference type="RuleBase" id="RU000461"/>
    </source>
</evidence>
<dbReference type="PROSITE" id="PS00086">
    <property type="entry name" value="CYTOCHROME_P450"/>
    <property type="match status" value="1"/>
</dbReference>
<evidence type="ECO:0000256" key="10">
    <source>
        <dbReference type="ARBA" id="ARBA00023002"/>
    </source>
</evidence>
<name>A0A8K1DFQ0_ORIVU</name>
<dbReference type="GO" id="GO:0009625">
    <property type="term" value="P:response to insect"/>
    <property type="evidence" value="ECO:0007669"/>
    <property type="project" value="UniProtKB-ARBA"/>
</dbReference>
<keyword evidence="6 17" id="KW-0812">Transmembrane</keyword>
<evidence type="ECO:0000256" key="5">
    <source>
        <dbReference type="ARBA" id="ARBA00022617"/>
    </source>
</evidence>
<keyword evidence="8" id="KW-0735">Signal-anchor</keyword>
<dbReference type="SUPFAM" id="SSF48264">
    <property type="entry name" value="Cytochrome P450"/>
    <property type="match status" value="1"/>
</dbReference>
<dbReference type="PRINTS" id="PR00385">
    <property type="entry name" value="P450"/>
</dbReference>
<feature type="transmembrane region" description="Helical" evidence="17">
    <location>
        <begin position="6"/>
        <end position="24"/>
    </location>
</feature>
<dbReference type="InterPro" id="IPR017972">
    <property type="entry name" value="Cyt_P450_CS"/>
</dbReference>
<dbReference type="EMBL" id="MK209612">
    <property type="protein sequence ID" value="QEU48945.1"/>
    <property type="molecule type" value="mRNA"/>
</dbReference>
<evidence type="ECO:0000256" key="14">
    <source>
        <dbReference type="ARBA" id="ARBA00030050"/>
    </source>
</evidence>
<evidence type="ECO:0000256" key="2">
    <source>
        <dbReference type="ARBA" id="ARBA00004606"/>
    </source>
</evidence>
<dbReference type="CDD" id="cd11072">
    <property type="entry name" value="CYP71-like"/>
    <property type="match status" value="1"/>
</dbReference>
<dbReference type="InterPro" id="IPR036396">
    <property type="entry name" value="Cyt_P450_sf"/>
</dbReference>
<keyword evidence="11 15" id="KW-0408">Iron</keyword>
<evidence type="ECO:0000256" key="3">
    <source>
        <dbReference type="ARBA" id="ARBA00004721"/>
    </source>
</evidence>
<dbReference type="SMR" id="A0A8K1DFQ0"/>
<keyword evidence="12 16" id="KW-0503">Monooxygenase</keyword>
<dbReference type="GO" id="GO:0020037">
    <property type="term" value="F:heme binding"/>
    <property type="evidence" value="ECO:0007669"/>
    <property type="project" value="InterPro"/>
</dbReference>
<dbReference type="PRINTS" id="PR00463">
    <property type="entry name" value="EP450I"/>
</dbReference>
<reference evidence="18" key="1">
    <citation type="submission" date="2018-11" db="EMBL/GenBank/DDBJ databases">
        <title>Biosynthesis of the phenolic monoterpenes thymol and carvacrol.</title>
        <authorList>
            <person name="Krause S.T."/>
            <person name="Crocoll C."/>
            <person name="Foerster C."/>
            <person name="Wiese N."/>
            <person name="Gershenzon J."/>
            <person name="Degenhardt J."/>
        </authorList>
    </citation>
    <scope>NUCLEOTIDE SEQUENCE</scope>
</reference>
<proteinExistence type="evidence at transcript level"/>
<dbReference type="InterPro" id="IPR002401">
    <property type="entry name" value="Cyt_P450_E_grp-I"/>
</dbReference>
<keyword evidence="9 17" id="KW-1133">Transmembrane helix</keyword>
<comment type="cofactor">
    <cofactor evidence="1 15">
        <name>heme</name>
        <dbReference type="ChEBI" id="CHEBI:30413"/>
    </cofactor>
</comment>